<feature type="transmembrane region" description="Helical" evidence="6">
    <location>
        <begin position="316"/>
        <end position="335"/>
    </location>
</feature>
<dbReference type="eggNOG" id="ENOG5033229">
    <property type="taxonomic scope" value="Bacteria"/>
</dbReference>
<feature type="transmembrane region" description="Helical" evidence="6">
    <location>
        <begin position="49"/>
        <end position="71"/>
    </location>
</feature>
<dbReference type="STRING" id="945543.VIBR0546_06132"/>
<evidence type="ECO:0008006" key="9">
    <source>
        <dbReference type="Google" id="ProtNLM"/>
    </source>
</evidence>
<comment type="caution">
    <text evidence="7">The sequence shown here is derived from an EMBL/GenBank/DDBJ whole genome shotgun (WGS) entry which is preliminary data.</text>
</comment>
<dbReference type="AlphaFoldDB" id="E8LZ60"/>
<protein>
    <recommendedName>
        <fullName evidence="9">MFS transporter</fullName>
    </recommendedName>
</protein>
<feature type="transmembrane region" description="Helical" evidence="6">
    <location>
        <begin position="148"/>
        <end position="171"/>
    </location>
</feature>
<evidence type="ECO:0000256" key="5">
    <source>
        <dbReference type="ARBA" id="ARBA00023136"/>
    </source>
</evidence>
<evidence type="ECO:0000256" key="6">
    <source>
        <dbReference type="SAM" id="Phobius"/>
    </source>
</evidence>
<dbReference type="EMBL" id="AEVS01000101">
    <property type="protein sequence ID" value="EGA64046.1"/>
    <property type="molecule type" value="Genomic_DNA"/>
</dbReference>
<dbReference type="InterPro" id="IPR036259">
    <property type="entry name" value="MFS_trans_sf"/>
</dbReference>
<dbReference type="SUPFAM" id="SSF103473">
    <property type="entry name" value="MFS general substrate transporter"/>
    <property type="match status" value="1"/>
</dbReference>
<evidence type="ECO:0000256" key="3">
    <source>
        <dbReference type="ARBA" id="ARBA00022692"/>
    </source>
</evidence>
<feature type="transmembrane region" description="Helical" evidence="6">
    <location>
        <begin position="347"/>
        <end position="370"/>
    </location>
</feature>
<keyword evidence="2" id="KW-1003">Cell membrane</keyword>
<comment type="subcellular location">
    <subcellularLocation>
        <location evidence="1">Cell membrane</location>
        <topology evidence="1">Multi-pass membrane protein</topology>
    </subcellularLocation>
</comment>
<keyword evidence="4 6" id="KW-1133">Transmembrane helix</keyword>
<dbReference type="RefSeq" id="WP_006881129.1">
    <property type="nucleotide sequence ID" value="NZ_AEVS01000101.1"/>
</dbReference>
<feature type="transmembrane region" description="Helical" evidence="6">
    <location>
        <begin position="228"/>
        <end position="248"/>
    </location>
</feature>
<evidence type="ECO:0000256" key="1">
    <source>
        <dbReference type="ARBA" id="ARBA00004651"/>
    </source>
</evidence>
<evidence type="ECO:0000256" key="4">
    <source>
        <dbReference type="ARBA" id="ARBA00022989"/>
    </source>
</evidence>
<organism evidence="7 8">
    <name type="scientific">Vibrio brasiliensis LMG 20546</name>
    <dbReference type="NCBI Taxonomy" id="945543"/>
    <lineage>
        <taxon>Bacteria</taxon>
        <taxon>Pseudomonadati</taxon>
        <taxon>Pseudomonadota</taxon>
        <taxon>Gammaproteobacteria</taxon>
        <taxon>Vibrionales</taxon>
        <taxon>Vibrionaceae</taxon>
        <taxon>Vibrio</taxon>
        <taxon>Vibrio oreintalis group</taxon>
    </lineage>
</organism>
<accession>E8LZ60</accession>
<dbReference type="Proteomes" id="UP000004371">
    <property type="component" value="Unassembled WGS sequence"/>
</dbReference>
<reference evidence="7 8" key="1">
    <citation type="journal article" date="2012" name="Int. J. Syst. Evol. Microbiol.">
        <title>Vibrio caribbeanicus sp. nov., isolated from the marine sponge Scleritoderma cyanea.</title>
        <authorList>
            <person name="Hoffmann M."/>
            <person name="Monday S.R."/>
            <person name="Allard M.W."/>
            <person name="Strain E.A."/>
            <person name="Whittaker P."/>
            <person name="Naum M."/>
            <person name="McCarthy P.J."/>
            <person name="Lopez J.V."/>
            <person name="Fischer M."/>
            <person name="Brown E.W."/>
        </authorList>
    </citation>
    <scope>NUCLEOTIDE SEQUENCE [LARGE SCALE GENOMIC DNA]</scope>
    <source>
        <strain evidence="7 8">LMG 20546</strain>
    </source>
</reference>
<sequence length="399" mass="42152">MDNIRSTTAKAHNDKTLLYLYFSLACFARTATGAAIVGVLLLASENGVLSHQMGILAACLSAPHLLGPIWGRWLDMARDSRKLIIAAACVYSVFMLATALFFQHLTLSAIMLLLIICGGSAPYLMGGISGLLNGLFSSNYAMRRKAHAWDVCSYAVGGTLGPMVVAGLTNISDTQSALISIALFPLISSLLIMRLPVNSHHNSQSTSVPSIAKVAQQIISIGPLTRTMYLTVATSFSLAALPVCAIFLAEQWGQTQASSATLVSFYGIGNLVGALCLIRFPSQKEPEQLMILSAIGVSCGLLLVSISTGYELGLGAFFICGVTNALFFAASLAARVDYAPSESSSQVFMWIAALKIAAVSIGSTFAGYLADGSPSKAIWASFVITLGFTVVGYVHRKSH</sequence>
<dbReference type="PROSITE" id="PS51257">
    <property type="entry name" value="PROKAR_LIPOPROTEIN"/>
    <property type="match status" value="1"/>
</dbReference>
<dbReference type="GO" id="GO:0005886">
    <property type="term" value="C:plasma membrane"/>
    <property type="evidence" value="ECO:0007669"/>
    <property type="project" value="UniProtKB-SubCell"/>
</dbReference>
<feature type="transmembrane region" description="Helical" evidence="6">
    <location>
        <begin position="83"/>
        <end position="103"/>
    </location>
</feature>
<dbReference type="OrthoDB" id="6336756at2"/>
<feature type="transmembrane region" description="Helical" evidence="6">
    <location>
        <begin position="20"/>
        <end position="43"/>
    </location>
</feature>
<keyword evidence="3 6" id="KW-0812">Transmembrane</keyword>
<feature type="transmembrane region" description="Helical" evidence="6">
    <location>
        <begin position="177"/>
        <end position="197"/>
    </location>
</feature>
<dbReference type="Gene3D" id="1.20.1250.20">
    <property type="entry name" value="MFS general substrate transporter like domains"/>
    <property type="match status" value="2"/>
</dbReference>
<evidence type="ECO:0000313" key="8">
    <source>
        <dbReference type="Proteomes" id="UP000004371"/>
    </source>
</evidence>
<keyword evidence="8" id="KW-1185">Reference proteome</keyword>
<feature type="transmembrane region" description="Helical" evidence="6">
    <location>
        <begin position="290"/>
        <end position="310"/>
    </location>
</feature>
<evidence type="ECO:0000313" key="7">
    <source>
        <dbReference type="EMBL" id="EGA64046.1"/>
    </source>
</evidence>
<proteinExistence type="predicted"/>
<feature type="transmembrane region" description="Helical" evidence="6">
    <location>
        <begin position="109"/>
        <end position="136"/>
    </location>
</feature>
<gene>
    <name evidence="7" type="ORF">VIBR0546_06132</name>
</gene>
<dbReference type="PANTHER" id="PTHR23513">
    <property type="entry name" value="INTEGRAL MEMBRANE EFFLUX PROTEIN-RELATED"/>
    <property type="match status" value="1"/>
</dbReference>
<evidence type="ECO:0000256" key="2">
    <source>
        <dbReference type="ARBA" id="ARBA00022475"/>
    </source>
</evidence>
<keyword evidence="5 6" id="KW-0472">Membrane</keyword>
<feature type="transmembrane region" description="Helical" evidence="6">
    <location>
        <begin position="260"/>
        <end position="278"/>
    </location>
</feature>
<name>E8LZ60_9VIBR</name>
<feature type="transmembrane region" description="Helical" evidence="6">
    <location>
        <begin position="376"/>
        <end position="394"/>
    </location>
</feature>
<dbReference type="PANTHER" id="PTHR23513:SF11">
    <property type="entry name" value="STAPHYLOFERRIN A TRANSPORTER"/>
    <property type="match status" value="1"/>
</dbReference>